<accession>A0A0F9AYP2</accession>
<evidence type="ECO:0000313" key="1">
    <source>
        <dbReference type="EMBL" id="KKK77451.1"/>
    </source>
</evidence>
<gene>
    <name evidence="1" type="ORF">LCGC14_2853500</name>
</gene>
<reference evidence="1" key="1">
    <citation type="journal article" date="2015" name="Nature">
        <title>Complex archaea that bridge the gap between prokaryotes and eukaryotes.</title>
        <authorList>
            <person name="Spang A."/>
            <person name="Saw J.H."/>
            <person name="Jorgensen S.L."/>
            <person name="Zaremba-Niedzwiedzka K."/>
            <person name="Martijn J."/>
            <person name="Lind A.E."/>
            <person name="van Eijk R."/>
            <person name="Schleper C."/>
            <person name="Guy L."/>
            <person name="Ettema T.J."/>
        </authorList>
    </citation>
    <scope>NUCLEOTIDE SEQUENCE</scope>
</reference>
<organism evidence="1">
    <name type="scientific">marine sediment metagenome</name>
    <dbReference type="NCBI Taxonomy" id="412755"/>
    <lineage>
        <taxon>unclassified sequences</taxon>
        <taxon>metagenomes</taxon>
        <taxon>ecological metagenomes</taxon>
    </lineage>
</organism>
<dbReference type="EMBL" id="LAZR01054951">
    <property type="protein sequence ID" value="KKK77451.1"/>
    <property type="molecule type" value="Genomic_DNA"/>
</dbReference>
<comment type="caution">
    <text evidence="1">The sequence shown here is derived from an EMBL/GenBank/DDBJ whole genome shotgun (WGS) entry which is preliminary data.</text>
</comment>
<protein>
    <submittedName>
        <fullName evidence="1">Uncharacterized protein</fullName>
    </submittedName>
</protein>
<proteinExistence type="predicted"/>
<sequence>AETEDLSACYPNFGGFYNERTEPIIVDLIMRGESRQVLPNVADETLAGTISELDALANKQFFDYAGWRAGDWTDPRLPAFLAKHGGR</sequence>
<dbReference type="AlphaFoldDB" id="A0A0F9AYP2"/>
<name>A0A0F9AYP2_9ZZZZ</name>
<feature type="non-terminal residue" evidence="1">
    <location>
        <position position="1"/>
    </location>
</feature>